<reference evidence="2 3" key="1">
    <citation type="submission" date="2017-12" db="EMBL/GenBank/DDBJ databases">
        <title>The genome sequence of Caulobacter flavus CGMCC1 15093.</title>
        <authorList>
            <person name="Gao J."/>
            <person name="Mao X."/>
            <person name="Sun J."/>
        </authorList>
    </citation>
    <scope>NUCLEOTIDE SEQUENCE [LARGE SCALE GENOMIC DNA]</scope>
    <source>
        <strain evidence="2 3">CGMCC1 15093</strain>
    </source>
</reference>
<feature type="transmembrane region" description="Helical" evidence="1">
    <location>
        <begin position="77"/>
        <end position="97"/>
    </location>
</feature>
<keyword evidence="1" id="KW-0472">Membrane</keyword>
<dbReference type="Proteomes" id="UP000234483">
    <property type="component" value="Unassembled WGS sequence"/>
</dbReference>
<evidence type="ECO:0000256" key="1">
    <source>
        <dbReference type="SAM" id="Phobius"/>
    </source>
</evidence>
<organism evidence="2 3">
    <name type="scientific">Caulobacter flavus</name>
    <dbReference type="NCBI Taxonomy" id="1679497"/>
    <lineage>
        <taxon>Bacteria</taxon>
        <taxon>Pseudomonadati</taxon>
        <taxon>Pseudomonadota</taxon>
        <taxon>Alphaproteobacteria</taxon>
        <taxon>Caulobacterales</taxon>
        <taxon>Caulobacteraceae</taxon>
        <taxon>Caulobacter</taxon>
    </lineage>
</organism>
<name>A0A2N5CPX2_9CAUL</name>
<evidence type="ECO:0000313" key="3">
    <source>
        <dbReference type="Proteomes" id="UP000234483"/>
    </source>
</evidence>
<feature type="transmembrane region" description="Helical" evidence="1">
    <location>
        <begin position="212"/>
        <end position="237"/>
    </location>
</feature>
<evidence type="ECO:0008006" key="4">
    <source>
        <dbReference type="Google" id="ProtNLM"/>
    </source>
</evidence>
<dbReference type="EMBL" id="PJRQ01000040">
    <property type="protein sequence ID" value="PLR09206.1"/>
    <property type="molecule type" value="Genomic_DNA"/>
</dbReference>
<evidence type="ECO:0000313" key="2">
    <source>
        <dbReference type="EMBL" id="PLR09206.1"/>
    </source>
</evidence>
<dbReference type="RefSeq" id="WP_062100026.1">
    <property type="nucleotide sequence ID" value="NZ_PJRQ01000040.1"/>
</dbReference>
<gene>
    <name evidence="2" type="ORF">CFHF_18890</name>
</gene>
<keyword evidence="1" id="KW-0812">Transmembrane</keyword>
<feature type="transmembrane region" description="Helical" evidence="1">
    <location>
        <begin position="103"/>
        <end position="125"/>
    </location>
</feature>
<feature type="transmembrane region" description="Helical" evidence="1">
    <location>
        <begin position="34"/>
        <end position="56"/>
    </location>
</feature>
<dbReference type="AlphaFoldDB" id="A0A2N5CPX2"/>
<protein>
    <recommendedName>
        <fullName evidence="4">Iron reductase</fullName>
    </recommendedName>
</protein>
<keyword evidence="1" id="KW-1133">Transmembrane helix</keyword>
<comment type="caution">
    <text evidence="2">The sequence shown here is derived from an EMBL/GenBank/DDBJ whole genome shotgun (WGS) entry which is preliminary data.</text>
</comment>
<accession>A0A2N5CPX2</accession>
<sequence>MRERGDMAVGLLVAFLLLFPLGYVLHVAPRFPGSLVGGVIGVVAAVLMLLTLPYVVVKHVKAAERWTGRFVSKPTLLALHVYAGVLAPILGLVHAAHKFGSPVGLTLTGLVLLTVLSGFVGRYLLAQTARALRGRRSELASLQAAYLHLPAPPAPTAAAVALSRWKRLFFVAGEPPAPPPDGAEALAAALADTEFAIRAEGATNRLLSRWRWLHAVLGALVYLVLLLHIAAAIYFGLRWL</sequence>
<proteinExistence type="predicted"/>